<reference evidence="1 2" key="1">
    <citation type="journal article" date="2013" name="Genome Biol.">
        <title>Comparative genomics of the core and accessory genomes of 48 Sinorhizobium strains comprising five genospecies.</title>
        <authorList>
            <person name="Sugawara M."/>
            <person name="Epstein B."/>
            <person name="Badgley B.D."/>
            <person name="Unno T."/>
            <person name="Xu L."/>
            <person name="Reese J."/>
            <person name="Gyaneshwar P."/>
            <person name="Denny R."/>
            <person name="Mudge J."/>
            <person name="Bharti A.K."/>
            <person name="Farmer A.D."/>
            <person name="May G.D."/>
            <person name="Woodward J.E."/>
            <person name="Medigue C."/>
            <person name="Vallenet D."/>
            <person name="Lajus A."/>
            <person name="Rouy Z."/>
            <person name="Martinez-Vaz B."/>
            <person name="Tiffin P."/>
            <person name="Young N.D."/>
            <person name="Sadowsky M.J."/>
        </authorList>
    </citation>
    <scope>NUCLEOTIDE SEQUENCE [LARGE SCALE GENOMIC DNA]</scope>
    <source>
        <strain evidence="1 2">N6B1</strain>
    </source>
</reference>
<dbReference type="RefSeq" id="WP_153349787.1">
    <property type="nucleotide sequence ID" value="NZ_WISR01000149.1"/>
</dbReference>
<dbReference type="EMBL" id="WISR01000149">
    <property type="protein sequence ID" value="MQW34184.1"/>
    <property type="molecule type" value="Genomic_DNA"/>
</dbReference>
<protein>
    <recommendedName>
        <fullName evidence="3">Cell division protein FtsK</fullName>
    </recommendedName>
</protein>
<name>A0AAW9TS78_RHIML</name>
<evidence type="ECO:0000313" key="2">
    <source>
        <dbReference type="Proteomes" id="UP000429484"/>
    </source>
</evidence>
<proteinExistence type="predicted"/>
<gene>
    <name evidence="1" type="ORF">GHK53_15670</name>
</gene>
<sequence>MLVYGDAKRLERADMLCAEIASRLQAAQHLPAGIERHTELVAILLRAGELVQGLADLELAQMGADEISASRQTGECLLLDLAGLVARSWRQGFAGPVVVPARVARSLANSQAPLSLSIREPEGYAFYALYPESYLEAAAGSGLPADTVVIGLRSIGTTLSAIVAASIGAAPPVTLRPIGDPFQRRLAVAPQLAERLLRDRAANFAIVDEGPGLSGSSFGCVADWLEDHGVSGRRIHFFPGHKGGLGPQSCGRHRERWAARPRNVIDVDDLLIRPSNSARHLADWIAHLVGPLEKPLEDVSAGLWRKTLPGDRWPPVDGRFERRKFLAHTADGPWLVKFAGLGDAGKRKLVKARLLADAGFTPPVAGLCHGFLVQKWVSARLMAPPEFRRPAFIAHLGRYLSFRARSLPPPPAQGASMAKLCEMAMINTEEALGRAAASRLKTRFGDAERYNSTILPVDTDNRLHRWEWLVEGERHILKTDALDHSSAHDLIGCQDIGWDIAGASIEFDLTREERAELRAAVSEGWSRGPNAGLMELLEICYLAFQLGLWMSAKSAAAPEEVPRLEAAAARYARLLRRRIDGD</sequence>
<dbReference type="Proteomes" id="UP000429484">
    <property type="component" value="Unassembled WGS sequence"/>
</dbReference>
<dbReference type="AlphaFoldDB" id="A0AAW9TS78"/>
<evidence type="ECO:0008006" key="3">
    <source>
        <dbReference type="Google" id="ProtNLM"/>
    </source>
</evidence>
<evidence type="ECO:0000313" key="1">
    <source>
        <dbReference type="EMBL" id="MQW34184.1"/>
    </source>
</evidence>
<organism evidence="1 2">
    <name type="scientific">Rhizobium meliloti</name>
    <name type="common">Ensifer meliloti</name>
    <name type="synonym">Sinorhizobium meliloti</name>
    <dbReference type="NCBI Taxonomy" id="382"/>
    <lineage>
        <taxon>Bacteria</taxon>
        <taxon>Pseudomonadati</taxon>
        <taxon>Pseudomonadota</taxon>
        <taxon>Alphaproteobacteria</taxon>
        <taxon>Hyphomicrobiales</taxon>
        <taxon>Rhizobiaceae</taxon>
        <taxon>Sinorhizobium/Ensifer group</taxon>
        <taxon>Sinorhizobium</taxon>
    </lineage>
</organism>
<accession>A0AAW9TS78</accession>
<comment type="caution">
    <text evidence="1">The sequence shown here is derived from an EMBL/GenBank/DDBJ whole genome shotgun (WGS) entry which is preliminary data.</text>
</comment>